<dbReference type="AlphaFoldDB" id="A0A556C8U5"/>
<reference evidence="1 2" key="1">
    <citation type="submission" date="2019-07" db="EMBL/GenBank/DDBJ databases">
        <title>Draft genome sequence of Brevibacterium aurantiacum XU54 isolated from Xinjiang China.</title>
        <authorList>
            <person name="Xu X."/>
        </authorList>
    </citation>
    <scope>NUCLEOTIDE SEQUENCE [LARGE SCALE GENOMIC DNA]</scope>
    <source>
        <strain evidence="1 2">XU54</strain>
    </source>
</reference>
<keyword evidence="2" id="KW-1185">Reference proteome</keyword>
<accession>A0A556C8U5</accession>
<evidence type="ECO:0000313" key="2">
    <source>
        <dbReference type="Proteomes" id="UP000316406"/>
    </source>
</evidence>
<dbReference type="EMBL" id="VLTK01000010">
    <property type="protein sequence ID" value="TSI13872.1"/>
    <property type="molecule type" value="Genomic_DNA"/>
</dbReference>
<sequence>MISRGRLRHRQLECYAGMVVMIRVEAAGDVPAARVGYHRGLDSLRAAGWRGASSRQLLQVGAEAACGASFQPG</sequence>
<proteinExistence type="predicted"/>
<gene>
    <name evidence="1" type="ORF">FO013_16230</name>
</gene>
<dbReference type="Pfam" id="PF11349">
    <property type="entry name" value="DUF3151"/>
    <property type="match status" value="1"/>
</dbReference>
<dbReference type="Proteomes" id="UP000316406">
    <property type="component" value="Unassembled WGS sequence"/>
</dbReference>
<comment type="caution">
    <text evidence="1">The sequence shown here is derived from an EMBL/GenBank/DDBJ whole genome shotgun (WGS) entry which is preliminary data.</text>
</comment>
<organism evidence="1 2">
    <name type="scientific">Brevibacterium aurantiacum</name>
    <dbReference type="NCBI Taxonomy" id="273384"/>
    <lineage>
        <taxon>Bacteria</taxon>
        <taxon>Bacillati</taxon>
        <taxon>Actinomycetota</taxon>
        <taxon>Actinomycetes</taxon>
        <taxon>Micrococcales</taxon>
        <taxon>Brevibacteriaceae</taxon>
        <taxon>Brevibacterium</taxon>
    </lineage>
</organism>
<dbReference type="InterPro" id="IPR014487">
    <property type="entry name" value="DUF3151"/>
</dbReference>
<protein>
    <submittedName>
        <fullName evidence="1">DUF3151 family protein</fullName>
    </submittedName>
</protein>
<evidence type="ECO:0000313" key="1">
    <source>
        <dbReference type="EMBL" id="TSI13872.1"/>
    </source>
</evidence>
<name>A0A556C8U5_BREAU</name>